<keyword evidence="8" id="KW-1185">Reference proteome</keyword>
<keyword evidence="3 5" id="KW-0687">Ribonucleoprotein</keyword>
<evidence type="ECO:0000256" key="2">
    <source>
        <dbReference type="ARBA" id="ARBA00022980"/>
    </source>
</evidence>
<evidence type="ECO:0000256" key="4">
    <source>
        <dbReference type="ARBA" id="ARBA00035206"/>
    </source>
</evidence>
<dbReference type="HAMAP" id="MF_01326_B">
    <property type="entry name" value="Ribosomal_uL24_B"/>
    <property type="match status" value="1"/>
</dbReference>
<dbReference type="PANTHER" id="PTHR12903">
    <property type="entry name" value="MITOCHONDRIAL RIBOSOMAL PROTEIN L24"/>
    <property type="match status" value="1"/>
</dbReference>
<dbReference type="InterPro" id="IPR008991">
    <property type="entry name" value="Translation_prot_SH3-like_sf"/>
</dbReference>
<dbReference type="GO" id="GO:0003735">
    <property type="term" value="F:structural constituent of ribosome"/>
    <property type="evidence" value="ECO:0007669"/>
    <property type="project" value="InterPro"/>
</dbReference>
<dbReference type="InterPro" id="IPR005824">
    <property type="entry name" value="KOW"/>
</dbReference>
<dbReference type="AlphaFoldDB" id="A0A8J7QQG4"/>
<dbReference type="GO" id="GO:1990904">
    <property type="term" value="C:ribonucleoprotein complex"/>
    <property type="evidence" value="ECO:0007669"/>
    <property type="project" value="UniProtKB-KW"/>
</dbReference>
<evidence type="ECO:0000256" key="1">
    <source>
        <dbReference type="ARBA" id="ARBA00010618"/>
    </source>
</evidence>
<comment type="subunit">
    <text evidence="5">Part of the 50S ribosomal subunit.</text>
</comment>
<feature type="domain" description="KOW" evidence="6">
    <location>
        <begin position="4"/>
        <end position="31"/>
    </location>
</feature>
<dbReference type="Pfam" id="PF00467">
    <property type="entry name" value="KOW"/>
    <property type="match status" value="1"/>
</dbReference>
<dbReference type="RefSeq" id="WP_207862256.1">
    <property type="nucleotide sequence ID" value="NZ_JAFREP010000033.1"/>
</dbReference>
<protein>
    <recommendedName>
        <fullName evidence="4 5">Large ribosomal subunit protein uL24</fullName>
    </recommendedName>
</protein>
<name>A0A8J7QQG4_9BACT</name>
<dbReference type="InterPro" id="IPR003256">
    <property type="entry name" value="Ribosomal_uL24"/>
</dbReference>
<evidence type="ECO:0000313" key="7">
    <source>
        <dbReference type="EMBL" id="MBO1322285.1"/>
    </source>
</evidence>
<evidence type="ECO:0000259" key="6">
    <source>
        <dbReference type="SMART" id="SM00739"/>
    </source>
</evidence>
<keyword evidence="2 5" id="KW-0689">Ribosomal protein</keyword>
<dbReference type="Proteomes" id="UP000664417">
    <property type="component" value="Unassembled WGS sequence"/>
</dbReference>
<dbReference type="CDD" id="cd06089">
    <property type="entry name" value="KOW_RPL26"/>
    <property type="match status" value="1"/>
</dbReference>
<comment type="function">
    <text evidence="5">One of two assembly initiator proteins, it binds directly to the 5'-end of the 23S rRNA, where it nucleates assembly of the 50S subunit.</text>
</comment>
<keyword evidence="5" id="KW-0694">RNA-binding</keyword>
<evidence type="ECO:0000256" key="3">
    <source>
        <dbReference type="ARBA" id="ARBA00023274"/>
    </source>
</evidence>
<dbReference type="SMART" id="SM00739">
    <property type="entry name" value="KOW"/>
    <property type="match status" value="1"/>
</dbReference>
<comment type="function">
    <text evidence="5">One of the proteins that surrounds the polypeptide exit tunnel on the outside of the subunit.</text>
</comment>
<dbReference type="EMBL" id="JAFREP010000033">
    <property type="protein sequence ID" value="MBO1322285.1"/>
    <property type="molecule type" value="Genomic_DNA"/>
</dbReference>
<dbReference type="Gene3D" id="2.30.30.30">
    <property type="match status" value="1"/>
</dbReference>
<dbReference type="InterPro" id="IPR057264">
    <property type="entry name" value="Ribosomal_uL24_C"/>
</dbReference>
<dbReference type="GO" id="GO:0006412">
    <property type="term" value="P:translation"/>
    <property type="evidence" value="ECO:0007669"/>
    <property type="project" value="UniProtKB-UniRule"/>
</dbReference>
<accession>A0A8J7QQG4</accession>
<organism evidence="7 8">
    <name type="scientific">Acanthopleuribacter pedis</name>
    <dbReference type="NCBI Taxonomy" id="442870"/>
    <lineage>
        <taxon>Bacteria</taxon>
        <taxon>Pseudomonadati</taxon>
        <taxon>Acidobacteriota</taxon>
        <taxon>Holophagae</taxon>
        <taxon>Acanthopleuribacterales</taxon>
        <taxon>Acanthopleuribacteraceae</taxon>
        <taxon>Acanthopleuribacter</taxon>
    </lineage>
</organism>
<comment type="similarity">
    <text evidence="1 5">Belongs to the universal ribosomal protein uL24 family.</text>
</comment>
<dbReference type="GO" id="GO:0019843">
    <property type="term" value="F:rRNA binding"/>
    <property type="evidence" value="ECO:0007669"/>
    <property type="project" value="UniProtKB-UniRule"/>
</dbReference>
<dbReference type="InterPro" id="IPR041988">
    <property type="entry name" value="Ribosomal_uL24_KOW"/>
</dbReference>
<comment type="caution">
    <text evidence="7">The sequence shown here is derived from an EMBL/GenBank/DDBJ whole genome shotgun (WGS) entry which is preliminary data.</text>
</comment>
<proteinExistence type="inferred from homology"/>
<dbReference type="InterPro" id="IPR014722">
    <property type="entry name" value="Rib_uL2_dom2"/>
</dbReference>
<dbReference type="GO" id="GO:0005840">
    <property type="term" value="C:ribosome"/>
    <property type="evidence" value="ECO:0007669"/>
    <property type="project" value="UniProtKB-KW"/>
</dbReference>
<dbReference type="SUPFAM" id="SSF50104">
    <property type="entry name" value="Translation proteins SH3-like domain"/>
    <property type="match status" value="1"/>
</dbReference>
<dbReference type="Pfam" id="PF17136">
    <property type="entry name" value="ribosomal_L24"/>
    <property type="match status" value="1"/>
</dbReference>
<sequence length="103" mass="11293">MAAKIKKGDTVAIIAGKDIGQKGKVLKVDHAKGRVVVEGWNMVKKHRRASQVQEGGIIDIEAPIHISNVALVDPSDDKPCRVGFEIRNDKKVRVSKRTNTVID</sequence>
<reference evidence="7" key="1">
    <citation type="submission" date="2021-03" db="EMBL/GenBank/DDBJ databases">
        <authorList>
            <person name="Wang G."/>
        </authorList>
    </citation>
    <scope>NUCLEOTIDE SEQUENCE</scope>
    <source>
        <strain evidence="7">KCTC 12899</strain>
    </source>
</reference>
<evidence type="ECO:0000313" key="8">
    <source>
        <dbReference type="Proteomes" id="UP000664417"/>
    </source>
</evidence>
<keyword evidence="5" id="KW-0699">rRNA-binding</keyword>
<gene>
    <name evidence="5 7" type="primary">rplX</name>
    <name evidence="7" type="ORF">J3U88_27680</name>
</gene>
<evidence type="ECO:0000256" key="5">
    <source>
        <dbReference type="HAMAP-Rule" id="MF_01326"/>
    </source>
</evidence>
<dbReference type="NCBIfam" id="TIGR01079">
    <property type="entry name" value="rplX_bact"/>
    <property type="match status" value="1"/>
</dbReference>